<feature type="domain" description="F-box/LRR-repeat protein 15-like leucin rich repeat" evidence="3">
    <location>
        <begin position="98"/>
        <end position="215"/>
    </location>
</feature>
<sequence>MGSCTSRRARRTEPAPDRPAEPPKWRWEAKRNAIVTDDGATIDFYGEAGATADLFGKRGRREPTILTREELSRVTDDDVICLLTPGVVRVVLRGCANLTDAAITAVADKCPNLEELYVSRCGNLMDAAIRAVAMRCKNLAKLNVSWCHNLTDVAITAVANNCPKFAQLNVSKCVNLTDAAITAVAENCPNLVELYFSGCTKVTDAAITVVAERCAHLAALRAHSCGLTALPDTMGSLSKLKILDLNNNELTELPRSIAELDATCRLDLYGNPLQKPPREVAEQGIPAIRRYFEQLKAGAIVATQLKIVLCGDGGAGKTSLRNAFAGRPNPRQAPDARTIHLDRESVRVPVVKDDDKVKELTFNFVDLGGQENYVYAQAPFLTKSALFVLVVEVLKACPENADAAVLRFITLIQTRVADATVLPLVSKIDELEFDDDGVERCDWLLRVVNERLAAWREAVQRRNEREGKPDKVIPLIHAEKPVLTVTVGEELKQSRGVVGFRDAVAQLARSSLFPTVGQEIPTSWFEVWQFLRAIAEHGDENKAIEAMLKGTAIRPLGVDDMGLSAEGAYRPINELRAAWSIYCEHVERRGDPDAMFFDALQLLEAQGGFFVDAGLAFLQPRLIIDLIKPLVDQTLTMEIVESDDFQKQCDNFVASHTSIVPDTLRNQVVSFAHSGELGPVALVFLWRGLPHVKHEHYGQILQILHRSGVIFVQEKENQDQVAVVFAHLPPNVPDAQLANAWPESRPTDVSQSDMNVKFYSGGCPAAFLQRIVAAMHRFGVSLCAWRKGVVVYHRDGTVYVRLVNEDSPVPTLVFSVRMKSGKPDPRMWFSRVIELLRMEAERLPGMDCGALVCCSSLDCPRNDIHTVVWASKREYNLSSDCKCGTPLLGKAPQDRRASNRALLELLVQKADRTYGAVQKIPAAIKESRDAILNTMVELANGASKYPSLFYVVPVPSSSTGGLMRPRSFFEEEMMIVFVCAESKRSVLYDGKPGLKFSVLRRSVRTKVVAAATFWRKYGRIAQVAASLLTTAVNAAVNVKLEDLVPKEVSSVVGAVTTKAEFIEKYAGMISDAVDKGMQYVDMVEKLEKQRSRADSAGSRDGVEDRVEDENIEEMKQEYDDYLQEFLDGVRFDRSKLPMEYRQLQNGTMGWALKRRA</sequence>
<dbReference type="PANTHER" id="PTHR13382">
    <property type="entry name" value="MITOCHONDRIAL ATP SYNTHASE COUPLING FACTOR B"/>
    <property type="match status" value="1"/>
</dbReference>
<dbReference type="Proteomes" id="UP001230188">
    <property type="component" value="Unassembled WGS sequence"/>
</dbReference>
<dbReference type="InterPro" id="IPR027417">
    <property type="entry name" value="P-loop_NTPase"/>
</dbReference>
<evidence type="ECO:0000256" key="1">
    <source>
        <dbReference type="ARBA" id="ARBA00022786"/>
    </source>
</evidence>
<comment type="caution">
    <text evidence="4">The sequence shown here is derived from an EMBL/GenBank/DDBJ whole genome shotgun (WGS) entry which is preliminary data.</text>
</comment>
<proteinExistence type="predicted"/>
<dbReference type="Pfam" id="PF25372">
    <property type="entry name" value="DUF7885"/>
    <property type="match status" value="1"/>
</dbReference>
<evidence type="ECO:0000313" key="5">
    <source>
        <dbReference type="Proteomes" id="UP001230188"/>
    </source>
</evidence>
<dbReference type="GO" id="GO:0005737">
    <property type="term" value="C:cytoplasm"/>
    <property type="evidence" value="ECO:0007669"/>
    <property type="project" value="TreeGrafter"/>
</dbReference>
<evidence type="ECO:0000313" key="4">
    <source>
        <dbReference type="EMBL" id="KAJ8600516.1"/>
    </source>
</evidence>
<dbReference type="InterPro" id="IPR006553">
    <property type="entry name" value="Leu-rich_rpt_Cys-con_subtyp"/>
</dbReference>
<dbReference type="InterPro" id="IPR050648">
    <property type="entry name" value="F-box_LRR-repeat"/>
</dbReference>
<dbReference type="Pfam" id="PF08477">
    <property type="entry name" value="Roc"/>
    <property type="match status" value="1"/>
</dbReference>
<keyword evidence="1" id="KW-0833">Ubl conjugation pathway</keyword>
<dbReference type="InterPro" id="IPR057207">
    <property type="entry name" value="FBXL15_LRR"/>
</dbReference>
<dbReference type="InterPro" id="IPR001611">
    <property type="entry name" value="Leu-rich_rpt"/>
</dbReference>
<dbReference type="SUPFAM" id="SSF52540">
    <property type="entry name" value="P-loop containing nucleoside triphosphate hydrolases"/>
    <property type="match status" value="1"/>
</dbReference>
<dbReference type="PANTHER" id="PTHR13382:SF67">
    <property type="entry name" value="SCF E3 UBIQUITIN LIGASE COMPLEX F-BOX PROTEIN POF2"/>
    <property type="match status" value="1"/>
</dbReference>
<evidence type="ECO:0000259" key="3">
    <source>
        <dbReference type="Pfam" id="PF25372"/>
    </source>
</evidence>
<evidence type="ECO:0000256" key="2">
    <source>
        <dbReference type="SAM" id="MobiDB-lite"/>
    </source>
</evidence>
<dbReference type="PROSITE" id="PS51450">
    <property type="entry name" value="LRR"/>
    <property type="match status" value="1"/>
</dbReference>
<dbReference type="AlphaFoldDB" id="A0AAD7U943"/>
<protein>
    <recommendedName>
        <fullName evidence="3">F-box/LRR-repeat protein 15-like leucin rich repeat domain-containing protein</fullName>
    </recommendedName>
</protein>
<organism evidence="4 5">
    <name type="scientific">Chrysophaeum taylorii</name>
    <dbReference type="NCBI Taxonomy" id="2483200"/>
    <lineage>
        <taxon>Eukaryota</taxon>
        <taxon>Sar</taxon>
        <taxon>Stramenopiles</taxon>
        <taxon>Ochrophyta</taxon>
        <taxon>Pelagophyceae</taxon>
        <taxon>Pelagomonadales</taxon>
        <taxon>Pelagomonadaceae</taxon>
        <taxon>Chrysophaeum</taxon>
    </lineage>
</organism>
<dbReference type="Gene3D" id="3.80.10.10">
    <property type="entry name" value="Ribonuclease Inhibitor"/>
    <property type="match status" value="1"/>
</dbReference>
<feature type="compositionally biased region" description="Basic and acidic residues" evidence="2">
    <location>
        <begin position="11"/>
        <end position="24"/>
    </location>
</feature>
<dbReference type="Pfam" id="PF00560">
    <property type="entry name" value="LRR_1"/>
    <property type="match status" value="1"/>
</dbReference>
<keyword evidence="5" id="KW-1185">Reference proteome</keyword>
<dbReference type="SUPFAM" id="SSF52047">
    <property type="entry name" value="RNI-like"/>
    <property type="match status" value="1"/>
</dbReference>
<reference evidence="4" key="1">
    <citation type="submission" date="2023-01" db="EMBL/GenBank/DDBJ databases">
        <title>Metagenome sequencing of chrysophaentin producing Chrysophaeum taylorii.</title>
        <authorList>
            <person name="Davison J."/>
            <person name="Bewley C."/>
        </authorList>
    </citation>
    <scope>NUCLEOTIDE SEQUENCE</scope>
    <source>
        <strain evidence="4">NIES-1699</strain>
    </source>
</reference>
<dbReference type="SMART" id="SM00367">
    <property type="entry name" value="LRR_CC"/>
    <property type="match status" value="5"/>
</dbReference>
<feature type="region of interest" description="Disordered" evidence="2">
    <location>
        <begin position="1"/>
        <end position="24"/>
    </location>
</feature>
<accession>A0AAD7U943</accession>
<name>A0AAD7U943_9STRA</name>
<dbReference type="InterPro" id="IPR032675">
    <property type="entry name" value="LRR_dom_sf"/>
</dbReference>
<gene>
    <name evidence="4" type="ORF">CTAYLR_009214</name>
</gene>
<dbReference type="EMBL" id="JAQMWT010000504">
    <property type="protein sequence ID" value="KAJ8600516.1"/>
    <property type="molecule type" value="Genomic_DNA"/>
</dbReference>
<dbReference type="Gene3D" id="3.40.50.300">
    <property type="entry name" value="P-loop containing nucleotide triphosphate hydrolases"/>
    <property type="match status" value="1"/>
</dbReference>